<sequence>MARETLEYIDGYRSSCKYHLNGNVNIILSAPHGGSLMPDNVPDRTNDVYICLSNTHNNCHDDKHCKIIVIKDTRTDEFTENVANELNKIGNLKPFVIIGKWNRKKVDFNREILQGTLNHPEAISAYENYHMNLNDAINQVNHLFGKGLLIDIHGHSQGNYSMIGYMLSSDQLNQNDLLDPSFQTSIESLCGSNRNECIRGQTSFGSIFEQHGLGVTYPSLTNPKPGSRVFFHGGYIIKNYYSKINAIQIELPHDIRTGKNKLMNAQNFAQAIIEYMKTNNLLLTK</sequence>
<organism evidence="1 2">
    <name type="scientific">Rotaria sordida</name>
    <dbReference type="NCBI Taxonomy" id="392033"/>
    <lineage>
        <taxon>Eukaryota</taxon>
        <taxon>Metazoa</taxon>
        <taxon>Spiralia</taxon>
        <taxon>Gnathifera</taxon>
        <taxon>Rotifera</taxon>
        <taxon>Eurotatoria</taxon>
        <taxon>Bdelloidea</taxon>
        <taxon>Philodinida</taxon>
        <taxon>Philodinidae</taxon>
        <taxon>Rotaria</taxon>
    </lineage>
</organism>
<name>A0A814G304_9BILA</name>
<dbReference type="AlphaFoldDB" id="A0A814G304"/>
<protein>
    <recommendedName>
        <fullName evidence="3">N-formylglutamate amidohydrolase</fullName>
    </recommendedName>
</protein>
<dbReference type="Proteomes" id="UP000663889">
    <property type="component" value="Unassembled WGS sequence"/>
</dbReference>
<evidence type="ECO:0000313" key="2">
    <source>
        <dbReference type="Proteomes" id="UP000663889"/>
    </source>
</evidence>
<comment type="caution">
    <text evidence="1">The sequence shown here is derived from an EMBL/GenBank/DDBJ whole genome shotgun (WGS) entry which is preliminary data.</text>
</comment>
<dbReference type="Gene3D" id="3.40.630.40">
    <property type="entry name" value="Zn-dependent exopeptidases"/>
    <property type="match status" value="1"/>
</dbReference>
<evidence type="ECO:0008006" key="3">
    <source>
        <dbReference type="Google" id="ProtNLM"/>
    </source>
</evidence>
<evidence type="ECO:0000313" key="1">
    <source>
        <dbReference type="EMBL" id="CAF0990700.1"/>
    </source>
</evidence>
<reference evidence="1" key="1">
    <citation type="submission" date="2021-02" db="EMBL/GenBank/DDBJ databases">
        <authorList>
            <person name="Nowell W R."/>
        </authorList>
    </citation>
    <scope>NUCLEOTIDE SEQUENCE</scope>
</reference>
<proteinExistence type="predicted"/>
<dbReference type="SUPFAM" id="SSF53187">
    <property type="entry name" value="Zn-dependent exopeptidases"/>
    <property type="match status" value="1"/>
</dbReference>
<dbReference type="EMBL" id="CAJNOU010000416">
    <property type="protein sequence ID" value="CAF0990700.1"/>
    <property type="molecule type" value="Genomic_DNA"/>
</dbReference>
<accession>A0A814G304</accession>
<gene>
    <name evidence="1" type="ORF">SEV965_LOCUS10250</name>
</gene>